<dbReference type="InterPro" id="IPR023346">
    <property type="entry name" value="Lysozyme-like_dom_sf"/>
</dbReference>
<evidence type="ECO:0000256" key="1">
    <source>
        <dbReference type="SAM" id="MobiDB-lite"/>
    </source>
</evidence>
<proteinExistence type="predicted"/>
<evidence type="ECO:0000313" key="3">
    <source>
        <dbReference type="Proteomes" id="UP001387100"/>
    </source>
</evidence>
<comment type="caution">
    <text evidence="2">The sequence shown here is derived from an EMBL/GenBank/DDBJ whole genome shotgun (WGS) entry which is preliminary data.</text>
</comment>
<dbReference type="EMBL" id="JBBIAA010000019">
    <property type="protein sequence ID" value="MEJ5946258.1"/>
    <property type="molecule type" value="Genomic_DNA"/>
</dbReference>
<organism evidence="2 3">
    <name type="scientific">Pseudokineococcus basanitobsidens</name>
    <dbReference type="NCBI Taxonomy" id="1926649"/>
    <lineage>
        <taxon>Bacteria</taxon>
        <taxon>Bacillati</taxon>
        <taxon>Actinomycetota</taxon>
        <taxon>Actinomycetes</taxon>
        <taxon>Kineosporiales</taxon>
        <taxon>Kineosporiaceae</taxon>
        <taxon>Pseudokineococcus</taxon>
    </lineage>
</organism>
<dbReference type="SUPFAM" id="SSF53955">
    <property type="entry name" value="Lysozyme-like"/>
    <property type="match status" value="1"/>
</dbReference>
<evidence type="ECO:0008006" key="4">
    <source>
        <dbReference type="Google" id="ProtNLM"/>
    </source>
</evidence>
<keyword evidence="3" id="KW-1185">Reference proteome</keyword>
<feature type="compositionally biased region" description="Basic and acidic residues" evidence="1">
    <location>
        <begin position="137"/>
        <end position="147"/>
    </location>
</feature>
<evidence type="ECO:0000313" key="2">
    <source>
        <dbReference type="EMBL" id="MEJ5946258.1"/>
    </source>
</evidence>
<protein>
    <recommendedName>
        <fullName evidence="4">Transglycosylase-like protein with SLT domain</fullName>
    </recommendedName>
</protein>
<accession>A0ABU8RMK3</accession>
<dbReference type="RefSeq" id="WP_339575642.1">
    <property type="nucleotide sequence ID" value="NZ_JBBIAA010000019.1"/>
</dbReference>
<dbReference type="Proteomes" id="UP001387100">
    <property type="component" value="Unassembled WGS sequence"/>
</dbReference>
<sequence length="279" mass="28797">MHRPPRHGAPRARQDSPARAGAGEVTTAPRAARHAAERRTRAQRAAAALAVVSRARAGRVAVAGVLGLGVVAAATGAVTAGAPTTAAGGSAPALVDRAPVALPADVVDALRAERATAADHRQEVAAEQAAEAAARAAAEREAAERAAAEQAAAEEAAAERAAAAEAEAAREQEAASRSAQRDPRAVAASMVGDHGWGSEQMSCLDQLWTKESSWQWDADNPTSSAYGIPQALPGEKMAEAGADWETNPVTQIRWGLDYIDASYGTPCSAWSHSQATDWY</sequence>
<feature type="compositionally biased region" description="Basic and acidic residues" evidence="1">
    <location>
        <begin position="167"/>
        <end position="184"/>
    </location>
</feature>
<reference evidence="2 3" key="1">
    <citation type="journal article" date="2017" name="Int. J. Syst. Evol. Microbiol.">
        <title>Pseudokineococcus basanitobsidens sp. nov., isolated from volcanic rock.</title>
        <authorList>
            <person name="Lee D.W."/>
            <person name="Park M.Y."/>
            <person name="Kim J.J."/>
            <person name="Kim B.S."/>
        </authorList>
    </citation>
    <scope>NUCLEOTIDE SEQUENCE [LARGE SCALE GENOMIC DNA]</scope>
    <source>
        <strain evidence="2 3">DSM 103726</strain>
    </source>
</reference>
<name>A0ABU8RMK3_9ACTN</name>
<feature type="region of interest" description="Disordered" evidence="1">
    <location>
        <begin position="1"/>
        <end position="39"/>
    </location>
</feature>
<feature type="compositionally biased region" description="Basic residues" evidence="1">
    <location>
        <begin position="1"/>
        <end position="10"/>
    </location>
</feature>
<feature type="compositionally biased region" description="Low complexity" evidence="1">
    <location>
        <begin position="148"/>
        <end position="166"/>
    </location>
</feature>
<gene>
    <name evidence="2" type="ORF">WDZ17_13245</name>
</gene>
<feature type="region of interest" description="Disordered" evidence="1">
    <location>
        <begin position="130"/>
        <end position="185"/>
    </location>
</feature>